<evidence type="ECO:0000256" key="9">
    <source>
        <dbReference type="ARBA" id="ARBA00049893"/>
    </source>
</evidence>
<comment type="catalytic activity">
    <reaction evidence="1">
        <text>inosine + phosphate = alpha-D-ribose 1-phosphate + hypoxanthine</text>
        <dbReference type="Rhea" id="RHEA:27646"/>
        <dbReference type="ChEBI" id="CHEBI:17368"/>
        <dbReference type="ChEBI" id="CHEBI:17596"/>
        <dbReference type="ChEBI" id="CHEBI:43474"/>
        <dbReference type="ChEBI" id="CHEBI:57720"/>
        <dbReference type="EC" id="2.4.2.1"/>
    </reaction>
    <physiologicalReaction direction="left-to-right" evidence="1">
        <dbReference type="Rhea" id="RHEA:27647"/>
    </physiologicalReaction>
</comment>
<evidence type="ECO:0000256" key="4">
    <source>
        <dbReference type="ARBA" id="ARBA00022723"/>
    </source>
</evidence>
<dbReference type="PANTHER" id="PTHR30616:SF2">
    <property type="entry name" value="PURINE NUCLEOSIDE PHOSPHORYLASE LACC1"/>
    <property type="match status" value="1"/>
</dbReference>
<keyword evidence="5" id="KW-0378">Hydrolase</keyword>
<keyword evidence="6" id="KW-0862">Zinc</keyword>
<dbReference type="GO" id="GO:0005507">
    <property type="term" value="F:copper ion binding"/>
    <property type="evidence" value="ECO:0007669"/>
    <property type="project" value="TreeGrafter"/>
</dbReference>
<comment type="similarity">
    <text evidence="2 10">Belongs to the purine nucleoside phosphorylase YfiH/LACC1 family.</text>
</comment>
<keyword evidence="3" id="KW-0808">Transferase</keyword>
<evidence type="ECO:0000313" key="11">
    <source>
        <dbReference type="EMBL" id="MBC3879893.1"/>
    </source>
</evidence>
<protein>
    <recommendedName>
        <fullName evidence="10">Purine nucleoside phosphorylase</fullName>
    </recommendedName>
</protein>
<evidence type="ECO:0000256" key="5">
    <source>
        <dbReference type="ARBA" id="ARBA00022801"/>
    </source>
</evidence>
<evidence type="ECO:0000256" key="3">
    <source>
        <dbReference type="ARBA" id="ARBA00022679"/>
    </source>
</evidence>
<evidence type="ECO:0000256" key="6">
    <source>
        <dbReference type="ARBA" id="ARBA00022833"/>
    </source>
</evidence>
<reference evidence="11" key="1">
    <citation type="submission" date="2020-08" db="EMBL/GenBank/DDBJ databases">
        <title>Novel species isolated from subtropical streams in China.</title>
        <authorList>
            <person name="Lu H."/>
        </authorList>
    </citation>
    <scope>NUCLEOTIDE SEQUENCE</scope>
    <source>
        <strain evidence="11">LX22W</strain>
    </source>
</reference>
<gene>
    <name evidence="11" type="primary">pgeF</name>
    <name evidence="11" type="ORF">H8K36_00765</name>
</gene>
<comment type="catalytic activity">
    <reaction evidence="7">
        <text>adenosine + H2O + H(+) = inosine + NH4(+)</text>
        <dbReference type="Rhea" id="RHEA:24408"/>
        <dbReference type="ChEBI" id="CHEBI:15377"/>
        <dbReference type="ChEBI" id="CHEBI:15378"/>
        <dbReference type="ChEBI" id="CHEBI:16335"/>
        <dbReference type="ChEBI" id="CHEBI:17596"/>
        <dbReference type="ChEBI" id="CHEBI:28938"/>
        <dbReference type="EC" id="3.5.4.4"/>
    </reaction>
    <physiologicalReaction direction="left-to-right" evidence="7">
        <dbReference type="Rhea" id="RHEA:24409"/>
    </physiologicalReaction>
</comment>
<dbReference type="NCBIfam" id="TIGR00726">
    <property type="entry name" value="peptidoglycan editing factor PgeF"/>
    <property type="match status" value="1"/>
</dbReference>
<accession>A0A923HLN3</accession>
<sequence>MKLSGSWIVPDWPGKPANVKAMSTTRFGGCSAAPFDDGVGGLGWNLGDHVGDSATAVNTNRDLLQSFLPTPVTFLSQIHGNMAVDAESLSAGCEADAVFSAMPLQVCAVMTADCLPVLFSAADGSCVAAAHAGWRGLADGVLANTVEKMRSKGAQGITAWLGPAIGPNQFEVGEELITIFERGFGSVSHCFRSSGVPGKYLANLYALASISLKQCGVAQVYGGDYCTYSDPSRFYSYRRDKRTGRMATLIWRE</sequence>
<dbReference type="Gene3D" id="3.60.140.10">
    <property type="entry name" value="CNF1/YfiH-like putative cysteine hydrolases"/>
    <property type="match status" value="1"/>
</dbReference>
<dbReference type="Pfam" id="PF02578">
    <property type="entry name" value="Cu-oxidase_4"/>
    <property type="match status" value="1"/>
</dbReference>
<evidence type="ECO:0000256" key="8">
    <source>
        <dbReference type="ARBA" id="ARBA00048968"/>
    </source>
</evidence>
<dbReference type="EMBL" id="JACOFZ010000001">
    <property type="protein sequence ID" value="MBC3879893.1"/>
    <property type="molecule type" value="Genomic_DNA"/>
</dbReference>
<dbReference type="CDD" id="cd16833">
    <property type="entry name" value="YfiH"/>
    <property type="match status" value="1"/>
</dbReference>
<dbReference type="AlphaFoldDB" id="A0A923HLN3"/>
<comment type="caution">
    <text evidence="11">The sequence shown here is derived from an EMBL/GenBank/DDBJ whole genome shotgun (WGS) entry which is preliminary data.</text>
</comment>
<proteinExistence type="inferred from homology"/>
<dbReference type="InterPro" id="IPR011324">
    <property type="entry name" value="Cytotoxic_necrot_fac-like_cat"/>
</dbReference>
<dbReference type="GO" id="GO:0017061">
    <property type="term" value="F:S-methyl-5-thioadenosine phosphorylase activity"/>
    <property type="evidence" value="ECO:0007669"/>
    <property type="project" value="UniProtKB-EC"/>
</dbReference>
<dbReference type="InterPro" id="IPR003730">
    <property type="entry name" value="Cu_polyphenol_OxRdtase"/>
</dbReference>
<dbReference type="Proteomes" id="UP000627446">
    <property type="component" value="Unassembled WGS sequence"/>
</dbReference>
<comment type="catalytic activity">
    <reaction evidence="9">
        <text>S-methyl-5'-thioadenosine + phosphate = 5-(methylsulfanyl)-alpha-D-ribose 1-phosphate + adenine</text>
        <dbReference type="Rhea" id="RHEA:11852"/>
        <dbReference type="ChEBI" id="CHEBI:16708"/>
        <dbReference type="ChEBI" id="CHEBI:17509"/>
        <dbReference type="ChEBI" id="CHEBI:43474"/>
        <dbReference type="ChEBI" id="CHEBI:58533"/>
        <dbReference type="EC" id="2.4.2.28"/>
    </reaction>
    <physiologicalReaction direction="left-to-right" evidence="9">
        <dbReference type="Rhea" id="RHEA:11853"/>
    </physiologicalReaction>
</comment>
<dbReference type="GO" id="GO:0016787">
    <property type="term" value="F:hydrolase activity"/>
    <property type="evidence" value="ECO:0007669"/>
    <property type="project" value="UniProtKB-KW"/>
</dbReference>
<dbReference type="SUPFAM" id="SSF64438">
    <property type="entry name" value="CNF1/YfiH-like putative cysteine hydrolases"/>
    <property type="match status" value="1"/>
</dbReference>
<dbReference type="PANTHER" id="PTHR30616">
    <property type="entry name" value="UNCHARACTERIZED PROTEIN YFIH"/>
    <property type="match status" value="1"/>
</dbReference>
<dbReference type="RefSeq" id="WP_186915548.1">
    <property type="nucleotide sequence ID" value="NZ_JACOFZ010000001.1"/>
</dbReference>
<evidence type="ECO:0000313" key="12">
    <source>
        <dbReference type="Proteomes" id="UP000627446"/>
    </source>
</evidence>
<evidence type="ECO:0000256" key="7">
    <source>
        <dbReference type="ARBA" id="ARBA00047989"/>
    </source>
</evidence>
<evidence type="ECO:0000256" key="2">
    <source>
        <dbReference type="ARBA" id="ARBA00007353"/>
    </source>
</evidence>
<keyword evidence="12" id="KW-1185">Reference proteome</keyword>
<evidence type="ECO:0000256" key="1">
    <source>
        <dbReference type="ARBA" id="ARBA00000553"/>
    </source>
</evidence>
<organism evidence="11 12">
    <name type="scientific">Undibacterium nitidum</name>
    <dbReference type="NCBI Taxonomy" id="2762298"/>
    <lineage>
        <taxon>Bacteria</taxon>
        <taxon>Pseudomonadati</taxon>
        <taxon>Pseudomonadota</taxon>
        <taxon>Betaproteobacteria</taxon>
        <taxon>Burkholderiales</taxon>
        <taxon>Oxalobacteraceae</taxon>
        <taxon>Undibacterium</taxon>
    </lineage>
</organism>
<evidence type="ECO:0000256" key="10">
    <source>
        <dbReference type="RuleBase" id="RU361274"/>
    </source>
</evidence>
<name>A0A923HLN3_9BURK</name>
<comment type="catalytic activity">
    <reaction evidence="8">
        <text>adenosine + phosphate = alpha-D-ribose 1-phosphate + adenine</text>
        <dbReference type="Rhea" id="RHEA:27642"/>
        <dbReference type="ChEBI" id="CHEBI:16335"/>
        <dbReference type="ChEBI" id="CHEBI:16708"/>
        <dbReference type="ChEBI" id="CHEBI:43474"/>
        <dbReference type="ChEBI" id="CHEBI:57720"/>
        <dbReference type="EC" id="2.4.2.1"/>
    </reaction>
    <physiologicalReaction direction="left-to-right" evidence="8">
        <dbReference type="Rhea" id="RHEA:27643"/>
    </physiologicalReaction>
</comment>
<dbReference type="InterPro" id="IPR038371">
    <property type="entry name" value="Cu_polyphenol_OxRdtase_sf"/>
</dbReference>
<keyword evidence="4" id="KW-0479">Metal-binding</keyword>